<dbReference type="InterPro" id="IPR051792">
    <property type="entry name" value="GGT_bact"/>
</dbReference>
<keyword evidence="6" id="KW-1185">Reference proteome</keyword>
<evidence type="ECO:0000256" key="1">
    <source>
        <dbReference type="ARBA" id="ARBA00009381"/>
    </source>
</evidence>
<evidence type="ECO:0000256" key="4">
    <source>
        <dbReference type="ARBA" id="ARBA00023145"/>
    </source>
</evidence>
<evidence type="ECO:0000256" key="3">
    <source>
        <dbReference type="ARBA" id="ARBA00022801"/>
    </source>
</evidence>
<dbReference type="GO" id="GO:0016787">
    <property type="term" value="F:hydrolase activity"/>
    <property type="evidence" value="ECO:0007669"/>
    <property type="project" value="UniProtKB-KW"/>
</dbReference>
<organism evidence="5 6">
    <name type="scientific">Orrella marina</name>
    <dbReference type="NCBI Taxonomy" id="2163011"/>
    <lineage>
        <taxon>Bacteria</taxon>
        <taxon>Pseudomonadati</taxon>
        <taxon>Pseudomonadota</taxon>
        <taxon>Betaproteobacteria</taxon>
        <taxon>Burkholderiales</taxon>
        <taxon>Alcaligenaceae</taxon>
        <taxon>Orrella</taxon>
    </lineage>
</organism>
<proteinExistence type="inferred from homology"/>
<gene>
    <name evidence="5" type="ORF">DBV39_18545</name>
</gene>
<dbReference type="RefSeq" id="WP_108622867.1">
    <property type="nucleotide sequence ID" value="NZ_CP028901.1"/>
</dbReference>
<reference evidence="5 6" key="1">
    <citation type="submission" date="2018-04" db="EMBL/GenBank/DDBJ databases">
        <title>Bordetella sp. HZ20 isolated from seawater.</title>
        <authorList>
            <person name="Sun C."/>
        </authorList>
    </citation>
    <scope>NUCLEOTIDE SEQUENCE [LARGE SCALE GENOMIC DNA]</scope>
    <source>
        <strain evidence="5 6">HZ20</strain>
    </source>
</reference>
<dbReference type="InterPro" id="IPR029055">
    <property type="entry name" value="Ntn_hydrolases_N"/>
</dbReference>
<keyword evidence="2 5" id="KW-0808">Transferase</keyword>
<dbReference type="SUPFAM" id="SSF56235">
    <property type="entry name" value="N-terminal nucleophile aminohydrolases (Ntn hydrolases)"/>
    <property type="match status" value="1"/>
</dbReference>
<dbReference type="OrthoDB" id="5297205at2"/>
<dbReference type="Pfam" id="PF01019">
    <property type="entry name" value="G_glu_transpept"/>
    <property type="match status" value="2"/>
</dbReference>
<accession>A0A2R4XNN8</accession>
<dbReference type="Gene3D" id="3.60.20.40">
    <property type="match status" value="1"/>
</dbReference>
<evidence type="ECO:0000313" key="6">
    <source>
        <dbReference type="Proteomes" id="UP000244571"/>
    </source>
</evidence>
<dbReference type="PRINTS" id="PR01210">
    <property type="entry name" value="GGTRANSPTASE"/>
</dbReference>
<dbReference type="EMBL" id="CP028901">
    <property type="protein sequence ID" value="AWB35411.1"/>
    <property type="molecule type" value="Genomic_DNA"/>
</dbReference>
<dbReference type="PANTHER" id="PTHR43199:SF1">
    <property type="entry name" value="GLUTATHIONE HYDROLASE PROENZYME"/>
    <property type="match status" value="1"/>
</dbReference>
<sequence length="526" mass="56027">MQDNFSQTQVVRKPAVQSRHGIVASQHIAAANVGAGILAQGGDAIDAAVATSMALGVIEPWMSGLAAGGCMIVWRAREQKAYVVNFGMRSPAGLNPADFPLSGQGVASDLFPWQHVVDDRNVKGATAVAVPGLVAGMELAHKTFGTLPWEQLVMPAADLAEQGMLTDWYSALLTGANARELTEDPDTAAYFLEDGKWPILGGWTSVEQKRLNQKTLAETLRTLARLGPRAFYEGSIGQALVRDIQAKGGYLSMDDLRSYEAQIVEPLTYEYAQGTVYAGPELTGGPTYLQALKWLVENPQSTPGVNAQTYTGFAQALASAFEHRLNAMGDHESPKAPGSTTHFSVVDREGNMCAVTQTLLSIFGSRVTSASTGLLLNNGIMWFDPEPGKPNSLAPGKRCLTNYCPVIGQSANGLSFAIGASGGRKILGSVLQLSRFMMEHGLSLEAAFEQPRIDVSGTAKIVADPKLGNEILSALETVLPVSTARRNIYPYAYACPAGVARQGELNFGCTETFTPWGDAVAADNLQ</sequence>
<dbReference type="Proteomes" id="UP000244571">
    <property type="component" value="Chromosome"/>
</dbReference>
<keyword evidence="3" id="KW-0378">Hydrolase</keyword>
<evidence type="ECO:0000313" key="5">
    <source>
        <dbReference type="EMBL" id="AWB35411.1"/>
    </source>
</evidence>
<protein>
    <submittedName>
        <fullName evidence="5">Gamma-glutamyltransferase</fullName>
    </submittedName>
</protein>
<dbReference type="KEGG" id="boz:DBV39_18545"/>
<evidence type="ECO:0000256" key="2">
    <source>
        <dbReference type="ARBA" id="ARBA00022679"/>
    </source>
</evidence>
<dbReference type="PANTHER" id="PTHR43199">
    <property type="entry name" value="GLUTATHIONE HYDROLASE"/>
    <property type="match status" value="1"/>
</dbReference>
<comment type="similarity">
    <text evidence="1">Belongs to the gamma-glutamyltransferase family.</text>
</comment>
<name>A0A2R4XNN8_9BURK</name>
<dbReference type="GO" id="GO:0016740">
    <property type="term" value="F:transferase activity"/>
    <property type="evidence" value="ECO:0007669"/>
    <property type="project" value="UniProtKB-KW"/>
</dbReference>
<keyword evidence="4" id="KW-0865">Zymogen</keyword>
<dbReference type="AlphaFoldDB" id="A0A2R4XNN8"/>
<dbReference type="InterPro" id="IPR043137">
    <property type="entry name" value="GGT_ssub_C"/>
</dbReference>